<comment type="caution">
    <text evidence="1">The sequence shown here is derived from an EMBL/GenBank/DDBJ whole genome shotgun (WGS) entry which is preliminary data.</text>
</comment>
<dbReference type="EMBL" id="LAZR01063502">
    <property type="protein sequence ID" value="KKK59388.1"/>
    <property type="molecule type" value="Genomic_DNA"/>
</dbReference>
<dbReference type="AlphaFoldDB" id="A0A0F8WRW8"/>
<proteinExistence type="predicted"/>
<gene>
    <name evidence="1" type="ORF">LCGC14_3034890</name>
</gene>
<evidence type="ECO:0000313" key="1">
    <source>
        <dbReference type="EMBL" id="KKK59388.1"/>
    </source>
</evidence>
<sequence>MKKGFRDPKGTLLAPNEWRTEDSKHAYRLIEDTVDFLDYLVINEGNLTEGLEDMAFDLRQRFKQRNW</sequence>
<reference evidence="1" key="1">
    <citation type="journal article" date="2015" name="Nature">
        <title>Complex archaea that bridge the gap between prokaryotes and eukaryotes.</title>
        <authorList>
            <person name="Spang A."/>
            <person name="Saw J.H."/>
            <person name="Jorgensen S.L."/>
            <person name="Zaremba-Niedzwiedzka K."/>
            <person name="Martijn J."/>
            <person name="Lind A.E."/>
            <person name="van Eijk R."/>
            <person name="Schleper C."/>
            <person name="Guy L."/>
            <person name="Ettema T.J."/>
        </authorList>
    </citation>
    <scope>NUCLEOTIDE SEQUENCE</scope>
</reference>
<accession>A0A0F8WRW8</accession>
<protein>
    <submittedName>
        <fullName evidence="1">Uncharacterized protein</fullName>
    </submittedName>
</protein>
<name>A0A0F8WRW8_9ZZZZ</name>
<organism evidence="1">
    <name type="scientific">marine sediment metagenome</name>
    <dbReference type="NCBI Taxonomy" id="412755"/>
    <lineage>
        <taxon>unclassified sequences</taxon>
        <taxon>metagenomes</taxon>
        <taxon>ecological metagenomes</taxon>
    </lineage>
</organism>